<keyword evidence="2 4" id="KW-0238">DNA-binding</keyword>
<accession>A0A7K1UKM6</accession>
<organism evidence="6 7">
    <name type="scientific">Nesterenkonia alkaliphila</name>
    <dbReference type="NCBI Taxonomy" id="1463631"/>
    <lineage>
        <taxon>Bacteria</taxon>
        <taxon>Bacillati</taxon>
        <taxon>Actinomycetota</taxon>
        <taxon>Actinomycetes</taxon>
        <taxon>Micrococcales</taxon>
        <taxon>Micrococcaceae</taxon>
        <taxon>Nesterenkonia</taxon>
    </lineage>
</organism>
<feature type="DNA-binding region" description="H-T-H motif" evidence="4">
    <location>
        <begin position="49"/>
        <end position="68"/>
    </location>
</feature>
<dbReference type="Pfam" id="PF00440">
    <property type="entry name" value="TetR_N"/>
    <property type="match status" value="1"/>
</dbReference>
<dbReference type="InterPro" id="IPR001647">
    <property type="entry name" value="HTH_TetR"/>
</dbReference>
<evidence type="ECO:0000256" key="1">
    <source>
        <dbReference type="ARBA" id="ARBA00023015"/>
    </source>
</evidence>
<dbReference type="SUPFAM" id="SSF46689">
    <property type="entry name" value="Homeodomain-like"/>
    <property type="match status" value="1"/>
</dbReference>
<name>A0A7K1UKM6_9MICC</name>
<dbReference type="PANTHER" id="PTHR30055">
    <property type="entry name" value="HTH-TYPE TRANSCRIPTIONAL REGULATOR RUTR"/>
    <property type="match status" value="1"/>
</dbReference>
<dbReference type="InterPro" id="IPR009057">
    <property type="entry name" value="Homeodomain-like_sf"/>
</dbReference>
<dbReference type="GO" id="GO:0003700">
    <property type="term" value="F:DNA-binding transcription factor activity"/>
    <property type="evidence" value="ECO:0007669"/>
    <property type="project" value="TreeGrafter"/>
</dbReference>
<reference evidence="6 7" key="1">
    <citation type="submission" date="2019-12" db="EMBL/GenBank/DDBJ databases">
        <title>Nesterenkonia muleiensis sp. nov., a novel actinobacterium isolated from sap of Populus euphratica.</title>
        <authorList>
            <person name="Wang R."/>
        </authorList>
    </citation>
    <scope>NUCLEOTIDE SEQUENCE [LARGE SCALE GENOMIC DNA]</scope>
    <source>
        <strain evidence="6 7">F10</strain>
    </source>
</reference>
<evidence type="ECO:0000256" key="2">
    <source>
        <dbReference type="ARBA" id="ARBA00023125"/>
    </source>
</evidence>
<dbReference type="AlphaFoldDB" id="A0A7K1UKM6"/>
<protein>
    <submittedName>
        <fullName evidence="6">TetR family transcriptional regulator</fullName>
    </submittedName>
</protein>
<comment type="caution">
    <text evidence="6">The sequence shown here is derived from an EMBL/GenBank/DDBJ whole genome shotgun (WGS) entry which is preliminary data.</text>
</comment>
<evidence type="ECO:0000256" key="4">
    <source>
        <dbReference type="PROSITE-ProRule" id="PRU00335"/>
    </source>
</evidence>
<gene>
    <name evidence="6" type="ORF">GNZ21_11500</name>
</gene>
<keyword evidence="1" id="KW-0805">Transcription regulation</keyword>
<proteinExistence type="predicted"/>
<evidence type="ECO:0000313" key="7">
    <source>
        <dbReference type="Proteomes" id="UP000460157"/>
    </source>
</evidence>
<keyword evidence="7" id="KW-1185">Reference proteome</keyword>
<dbReference type="SUPFAM" id="SSF48498">
    <property type="entry name" value="Tetracyclin repressor-like, C-terminal domain"/>
    <property type="match status" value="1"/>
</dbReference>
<sequence>MSHFCQLVGCSGSFQYPYGMPEHTPTAERTRRAILEAGIEVLASNPGAPLAEIAERAGVSRSTFHRYFSDRNTLKKAAGELAVEAWHNAVARARLSEGTGLEAYRRLCTELMDSLPALVWWMTVDGSEEAPEDHSEGEETDRQIAAMLRRGHEDGSIDPQLSIDWISNSVWAMLYAVYFIPIESGDKLGPFEARQQALRTLLKAAAADPSSI</sequence>
<dbReference type="GO" id="GO:0000976">
    <property type="term" value="F:transcription cis-regulatory region binding"/>
    <property type="evidence" value="ECO:0007669"/>
    <property type="project" value="TreeGrafter"/>
</dbReference>
<dbReference type="InterPro" id="IPR050109">
    <property type="entry name" value="HTH-type_TetR-like_transc_reg"/>
</dbReference>
<evidence type="ECO:0000259" key="5">
    <source>
        <dbReference type="PROSITE" id="PS50977"/>
    </source>
</evidence>
<dbReference type="Gene3D" id="1.10.357.10">
    <property type="entry name" value="Tetracycline Repressor, domain 2"/>
    <property type="match status" value="1"/>
</dbReference>
<keyword evidence="3" id="KW-0804">Transcription</keyword>
<evidence type="ECO:0000313" key="6">
    <source>
        <dbReference type="EMBL" id="MVT26976.1"/>
    </source>
</evidence>
<evidence type="ECO:0000256" key="3">
    <source>
        <dbReference type="ARBA" id="ARBA00023163"/>
    </source>
</evidence>
<dbReference type="Proteomes" id="UP000460157">
    <property type="component" value="Unassembled WGS sequence"/>
</dbReference>
<dbReference type="InterPro" id="IPR036271">
    <property type="entry name" value="Tet_transcr_reg_TetR-rel_C_sf"/>
</dbReference>
<feature type="domain" description="HTH tetR-type" evidence="5">
    <location>
        <begin position="28"/>
        <end position="86"/>
    </location>
</feature>
<dbReference type="PANTHER" id="PTHR30055:SF234">
    <property type="entry name" value="HTH-TYPE TRANSCRIPTIONAL REGULATOR BETI"/>
    <property type="match status" value="1"/>
</dbReference>
<dbReference type="PROSITE" id="PS50977">
    <property type="entry name" value="HTH_TETR_2"/>
    <property type="match status" value="1"/>
</dbReference>
<dbReference type="EMBL" id="WRPM01000080">
    <property type="protein sequence ID" value="MVT26976.1"/>
    <property type="molecule type" value="Genomic_DNA"/>
</dbReference>